<dbReference type="AlphaFoldDB" id="A0A4Z1PR95"/>
<keyword evidence="3 5" id="KW-0808">Transferase</keyword>
<comment type="catalytic activity">
    <reaction evidence="3">
        <text>an N-terminal (5-L-glutamyl)-[peptide] + an alpha-amino acid = 5-L-glutamyl amino acid + an N-terminal L-alpha-aminoacyl-[peptide]</text>
        <dbReference type="Rhea" id="RHEA:23904"/>
        <dbReference type="Rhea" id="RHEA-COMP:9780"/>
        <dbReference type="Rhea" id="RHEA-COMP:9795"/>
        <dbReference type="ChEBI" id="CHEBI:77644"/>
        <dbReference type="ChEBI" id="CHEBI:78597"/>
        <dbReference type="ChEBI" id="CHEBI:78599"/>
        <dbReference type="ChEBI" id="CHEBI:78608"/>
        <dbReference type="EC" id="2.3.2.2"/>
    </reaction>
</comment>
<dbReference type="InterPro" id="IPR043137">
    <property type="entry name" value="GGT_ssub_C"/>
</dbReference>
<feature type="signal peptide" evidence="4">
    <location>
        <begin position="1"/>
        <end position="18"/>
    </location>
</feature>
<keyword evidence="3" id="KW-0378">Hydrolase</keyword>
<sequence>MLGLKSLVLACLAAAIEAAPTASSNKLGAVSSESSVCSQIGIDLLKAGGNAADALVGTVFCVGVVAPYHSGIGGGGFMLVRGSNGSYEFIDFRETMPAAGFTDMYNNNSAASLYGGLASGVPGELRGTEHLHQKYGKLPWATVMKPAIGLAFNGFTVSADTVHYFASTTPEFFGSASFLTADPNWAIDFAPNGTLLGIGDTLTRKRYAATLQTIAAEGADSFYTGPIAEATIEAVQNSNASKGIMTLEDLAGYSVESSKPPVSIDYRDYMITAGSAPSGGEVVLSVMKAIEGYSGMGDPSQLNVSTQRIVEATRFAYGQRTLMGDPDFVSNMDIYQKEIINATTAAKTRSLISDIYTQNVSYYNPSGYVVLTDHGTSAITVADASGLVIALTTTVNTLFGSQVIVPSTGVIMNNEMNDFSIPGTTNAFGYVASPDNYVQPGKRPLSSISPTIVECLSTGKFYFATGAAGGSRIITSVLQSLWNVLDKNMTSLEAVQAPRWHNQLLPNVLEMELSYDNSSVAAMNAKGHNITRVAIEATDLSVIRRLANGSFEAAGETRMHNAAGLVA</sequence>
<dbReference type="UniPathway" id="UPA00204"/>
<name>A0A4Z1PR95_9PEZI</name>
<dbReference type="PRINTS" id="PR01210">
    <property type="entry name" value="GGTRANSPTASE"/>
</dbReference>
<keyword evidence="3" id="KW-0012">Acyltransferase</keyword>
<dbReference type="Proteomes" id="UP000298493">
    <property type="component" value="Unassembled WGS sequence"/>
</dbReference>
<organism evidence="5 6">
    <name type="scientific">Venturia nashicola</name>
    <dbReference type="NCBI Taxonomy" id="86259"/>
    <lineage>
        <taxon>Eukaryota</taxon>
        <taxon>Fungi</taxon>
        <taxon>Dikarya</taxon>
        <taxon>Ascomycota</taxon>
        <taxon>Pezizomycotina</taxon>
        <taxon>Dothideomycetes</taxon>
        <taxon>Pleosporomycetidae</taxon>
        <taxon>Venturiales</taxon>
        <taxon>Venturiaceae</taxon>
        <taxon>Venturia</taxon>
    </lineage>
</organism>
<dbReference type="Pfam" id="PF01019">
    <property type="entry name" value="G_glu_transpept"/>
    <property type="match status" value="1"/>
</dbReference>
<dbReference type="GO" id="GO:0036374">
    <property type="term" value="F:glutathione hydrolase activity"/>
    <property type="evidence" value="ECO:0007669"/>
    <property type="project" value="UniProtKB-UniRule"/>
</dbReference>
<dbReference type="SUPFAM" id="SSF56235">
    <property type="entry name" value="N-terminal nucleophile aminohydrolases (Ntn hydrolases)"/>
    <property type="match status" value="1"/>
</dbReference>
<dbReference type="InterPro" id="IPR000101">
    <property type="entry name" value="GGT_peptidase"/>
</dbReference>
<dbReference type="Gene3D" id="1.10.246.130">
    <property type="match status" value="1"/>
</dbReference>
<protein>
    <recommendedName>
        <fullName evidence="3">Glutathione hydrolase</fullName>
        <ecNumber evidence="3">2.3.2.2</ecNumber>
        <ecNumber evidence="3">3.4.19.13</ecNumber>
    </recommendedName>
    <alternativeName>
        <fullName evidence="3">Gamma-glutamyltransferase</fullName>
    </alternativeName>
    <alternativeName>
        <fullName evidence="3">Gamma-glutamyltranspeptidase</fullName>
    </alternativeName>
</protein>
<evidence type="ECO:0000313" key="5">
    <source>
        <dbReference type="EMBL" id="TID25592.1"/>
    </source>
</evidence>
<feature type="chain" id="PRO_5021478046" description="Glutathione hydrolase" evidence="4">
    <location>
        <begin position="19"/>
        <end position="567"/>
    </location>
</feature>
<gene>
    <name evidence="5" type="ORF">E6O75_ATG03455</name>
</gene>
<dbReference type="Gene3D" id="3.60.20.40">
    <property type="match status" value="1"/>
</dbReference>
<dbReference type="InterPro" id="IPR029055">
    <property type="entry name" value="Ntn_hydrolases_N"/>
</dbReference>
<comment type="pathway">
    <text evidence="3">Sulfur metabolism; glutathione metabolism.</text>
</comment>
<dbReference type="GO" id="GO:0103068">
    <property type="term" value="F:leukotriene C4 gamma-glutamyl transferase activity"/>
    <property type="evidence" value="ECO:0007669"/>
    <property type="project" value="UniProtKB-EC"/>
</dbReference>
<feature type="binding site" evidence="2">
    <location>
        <begin position="394"/>
        <end position="396"/>
    </location>
    <ligand>
        <name>L-glutamate</name>
        <dbReference type="ChEBI" id="CHEBI:29985"/>
    </ligand>
</feature>
<dbReference type="PANTHER" id="PTHR11686:SF62">
    <property type="entry name" value="GLUTATHIONE HYDROLASE"/>
    <property type="match status" value="1"/>
</dbReference>
<proteinExistence type="predicted"/>
<dbReference type="EC" id="3.4.19.13" evidence="3"/>
<feature type="binding site" evidence="2">
    <location>
        <position position="418"/>
    </location>
    <ligand>
        <name>L-glutamate</name>
        <dbReference type="ChEBI" id="CHEBI:29985"/>
    </ligand>
</feature>
<evidence type="ECO:0000256" key="3">
    <source>
        <dbReference type="RuleBase" id="RU368068"/>
    </source>
</evidence>
<evidence type="ECO:0000256" key="1">
    <source>
        <dbReference type="PIRSR" id="PIRSR600101-1"/>
    </source>
</evidence>
<evidence type="ECO:0000256" key="4">
    <source>
        <dbReference type="SAM" id="SignalP"/>
    </source>
</evidence>
<comment type="caution">
    <text evidence="5">The sequence shown here is derived from an EMBL/GenBank/DDBJ whole genome shotgun (WGS) entry which is preliminary data.</text>
</comment>
<comment type="function">
    <text evidence="3">Cleaves the gamma-glutamyl peptide bond of glutathione and glutathione conjugates.</text>
</comment>
<comment type="catalytic activity">
    <reaction evidence="3">
        <text>glutathione + H2O = L-cysteinylglycine + L-glutamate</text>
        <dbReference type="Rhea" id="RHEA:28807"/>
        <dbReference type="ChEBI" id="CHEBI:15377"/>
        <dbReference type="ChEBI" id="CHEBI:29985"/>
        <dbReference type="ChEBI" id="CHEBI:57925"/>
        <dbReference type="ChEBI" id="CHEBI:61694"/>
        <dbReference type="EC" id="3.4.19.13"/>
    </reaction>
</comment>
<evidence type="ECO:0000313" key="6">
    <source>
        <dbReference type="Proteomes" id="UP000298493"/>
    </source>
</evidence>
<feature type="binding site" evidence="2">
    <location>
        <position position="93"/>
    </location>
    <ligand>
        <name>L-glutamate</name>
        <dbReference type="ChEBI" id="CHEBI:29985"/>
    </ligand>
</feature>
<dbReference type="PANTHER" id="PTHR11686">
    <property type="entry name" value="GAMMA GLUTAMYL TRANSPEPTIDASE"/>
    <property type="match status" value="1"/>
</dbReference>
<keyword evidence="4" id="KW-0732">Signal</keyword>
<accession>A0A4Z1PR95</accession>
<keyword evidence="6" id="KW-1185">Reference proteome</keyword>
<comment type="catalytic activity">
    <reaction evidence="3">
        <text>an S-substituted glutathione + H2O = an S-substituted L-cysteinylglycine + L-glutamate</text>
        <dbReference type="Rhea" id="RHEA:59468"/>
        <dbReference type="ChEBI" id="CHEBI:15377"/>
        <dbReference type="ChEBI" id="CHEBI:29985"/>
        <dbReference type="ChEBI" id="CHEBI:90779"/>
        <dbReference type="ChEBI" id="CHEBI:143103"/>
        <dbReference type="EC" id="3.4.19.13"/>
    </reaction>
</comment>
<feature type="binding site" evidence="2">
    <location>
        <begin position="446"/>
        <end position="447"/>
    </location>
    <ligand>
        <name>L-glutamate</name>
        <dbReference type="ChEBI" id="CHEBI:29985"/>
    </ligand>
</feature>
<dbReference type="GO" id="GO:0005886">
    <property type="term" value="C:plasma membrane"/>
    <property type="evidence" value="ECO:0007669"/>
    <property type="project" value="TreeGrafter"/>
</dbReference>
<feature type="binding site" evidence="2">
    <location>
        <position position="470"/>
    </location>
    <ligand>
        <name>L-glutamate</name>
        <dbReference type="ChEBI" id="CHEBI:29985"/>
    </ligand>
</feature>
<reference evidence="5 6" key="1">
    <citation type="submission" date="2019-04" db="EMBL/GenBank/DDBJ databases">
        <title>High contiguity whole genome sequence and gene annotation resource for two Venturia nashicola isolates.</title>
        <authorList>
            <person name="Prokchorchik M."/>
            <person name="Won K."/>
            <person name="Lee Y."/>
            <person name="Choi E.D."/>
            <person name="Segonzac C."/>
            <person name="Sohn K.H."/>
        </authorList>
    </citation>
    <scope>NUCLEOTIDE SEQUENCE [LARGE SCALE GENOMIC DNA]</scope>
    <source>
        <strain evidence="5 6">PRI2</strain>
    </source>
</reference>
<dbReference type="EC" id="2.3.2.2" evidence="3"/>
<feature type="active site" description="Nucleophile" evidence="1">
    <location>
        <position position="376"/>
    </location>
</feature>
<evidence type="ECO:0000256" key="2">
    <source>
        <dbReference type="PIRSR" id="PIRSR600101-2"/>
    </source>
</evidence>
<dbReference type="GO" id="GO:0006751">
    <property type="term" value="P:glutathione catabolic process"/>
    <property type="evidence" value="ECO:0007669"/>
    <property type="project" value="UniProtKB-UniRule"/>
</dbReference>
<dbReference type="InterPro" id="IPR043138">
    <property type="entry name" value="GGT_lsub"/>
</dbReference>
<dbReference type="EMBL" id="SNSC02000003">
    <property type="protein sequence ID" value="TID25592.1"/>
    <property type="molecule type" value="Genomic_DNA"/>
</dbReference>
<dbReference type="STRING" id="86259.A0A4Z1PR95"/>
<dbReference type="NCBIfam" id="TIGR00066">
    <property type="entry name" value="g_glut_trans"/>
    <property type="match status" value="1"/>
</dbReference>